<evidence type="ECO:0000256" key="5">
    <source>
        <dbReference type="ARBA" id="ARBA00023242"/>
    </source>
</evidence>
<dbReference type="PANTHER" id="PTHR12716">
    <property type="entry name" value="TRANSCRIPTION INITIATION FACTOR IIE, BETA SUBUNIT"/>
    <property type="match status" value="1"/>
</dbReference>
<evidence type="ECO:0000256" key="3">
    <source>
        <dbReference type="ARBA" id="ARBA00023125"/>
    </source>
</evidence>
<feature type="compositionally biased region" description="Polar residues" evidence="7">
    <location>
        <begin position="262"/>
        <end position="273"/>
    </location>
</feature>
<dbReference type="PANTHER" id="PTHR12716:SF8">
    <property type="entry name" value="TRANSCRIPTION INITIATION FACTOR IIE SUBUNIT BETA"/>
    <property type="match status" value="1"/>
</dbReference>
<reference evidence="9 10" key="1">
    <citation type="journal article" date="2018" name="Front. Microbiol.">
        <title>Prospects for Fungal Bioremediation of Acidic Radioactive Waste Sites: Characterization and Genome Sequence of Rhodotorula taiwanensis MD1149.</title>
        <authorList>
            <person name="Tkavc R."/>
            <person name="Matrosova V.Y."/>
            <person name="Grichenko O.E."/>
            <person name="Gostincar C."/>
            <person name="Volpe R.P."/>
            <person name="Klimenkova P."/>
            <person name="Gaidamakova E.K."/>
            <person name="Zhou C.E."/>
            <person name="Stewart B.J."/>
            <person name="Lyman M.G."/>
            <person name="Malfatti S.A."/>
            <person name="Rubinfeld B."/>
            <person name="Courtot M."/>
            <person name="Singh J."/>
            <person name="Dalgard C.L."/>
            <person name="Hamilton T."/>
            <person name="Frey K.G."/>
            <person name="Gunde-Cimerman N."/>
            <person name="Dugan L."/>
            <person name="Daly M.J."/>
        </authorList>
    </citation>
    <scope>NUCLEOTIDE SEQUENCE [LARGE SCALE GENOMIC DNA]</scope>
    <source>
        <strain evidence="9 10">MD1149</strain>
    </source>
</reference>
<dbReference type="Proteomes" id="UP000237144">
    <property type="component" value="Unassembled WGS sequence"/>
</dbReference>
<organism evidence="9 10">
    <name type="scientific">Rhodotorula taiwanensis</name>
    <dbReference type="NCBI Taxonomy" id="741276"/>
    <lineage>
        <taxon>Eukaryota</taxon>
        <taxon>Fungi</taxon>
        <taxon>Dikarya</taxon>
        <taxon>Basidiomycota</taxon>
        <taxon>Pucciniomycotina</taxon>
        <taxon>Microbotryomycetes</taxon>
        <taxon>Sporidiobolales</taxon>
        <taxon>Sporidiobolaceae</taxon>
        <taxon>Rhodotorula</taxon>
    </lineage>
</organism>
<dbReference type="Pfam" id="PF02186">
    <property type="entry name" value="TFIIE_beta"/>
    <property type="match status" value="1"/>
</dbReference>
<dbReference type="EMBL" id="PJQD01000079">
    <property type="protein sequence ID" value="POY71584.1"/>
    <property type="molecule type" value="Genomic_DNA"/>
</dbReference>
<dbReference type="InterPro" id="IPR054600">
    <property type="entry name" value="TFA2_E-tether"/>
</dbReference>
<evidence type="ECO:0000256" key="7">
    <source>
        <dbReference type="SAM" id="MobiDB-lite"/>
    </source>
</evidence>
<dbReference type="Pfam" id="PF22254">
    <property type="entry name" value="TFA2_E-tether"/>
    <property type="match status" value="1"/>
</dbReference>
<feature type="compositionally biased region" description="Basic and acidic residues" evidence="7">
    <location>
        <begin position="274"/>
        <end position="284"/>
    </location>
</feature>
<dbReference type="Pfam" id="PF18121">
    <property type="entry name" value="TFA2_Winged_2"/>
    <property type="match status" value="1"/>
</dbReference>
<dbReference type="GO" id="GO:0003677">
    <property type="term" value="F:DNA binding"/>
    <property type="evidence" value="ECO:0007669"/>
    <property type="project" value="UniProtKB-KW"/>
</dbReference>
<dbReference type="STRING" id="741276.A0A2S5B473"/>
<evidence type="ECO:0000256" key="4">
    <source>
        <dbReference type="ARBA" id="ARBA00023163"/>
    </source>
</evidence>
<protein>
    <recommendedName>
        <fullName evidence="8">TFIIE beta domain-containing protein</fullName>
    </recommendedName>
</protein>
<evidence type="ECO:0000256" key="6">
    <source>
        <dbReference type="ARBA" id="ARBA00025581"/>
    </source>
</evidence>
<feature type="domain" description="TFIIE beta" evidence="8">
    <location>
        <begin position="47"/>
        <end position="126"/>
    </location>
</feature>
<dbReference type="InterPro" id="IPR016656">
    <property type="entry name" value="TFIIE-bsu"/>
</dbReference>
<accession>A0A2S5B473</accession>
<feature type="region of interest" description="Disordered" evidence="7">
    <location>
        <begin position="234"/>
        <end position="291"/>
    </location>
</feature>
<gene>
    <name evidence="9" type="ORF">BMF94_5409</name>
</gene>
<keyword evidence="2" id="KW-0805">Transcription regulation</keyword>
<dbReference type="GO" id="GO:0001097">
    <property type="term" value="F:TFIIH-class transcription factor complex binding"/>
    <property type="evidence" value="ECO:0007669"/>
    <property type="project" value="TreeGrafter"/>
</dbReference>
<keyword evidence="5" id="KW-0539">Nucleus</keyword>
<feature type="compositionally biased region" description="Gly residues" evidence="7">
    <location>
        <begin position="180"/>
        <end position="192"/>
    </location>
</feature>
<dbReference type="InterPro" id="IPR003166">
    <property type="entry name" value="TFIIE_bsu_DNA-bd"/>
</dbReference>
<evidence type="ECO:0000259" key="8">
    <source>
        <dbReference type="PROSITE" id="PS51351"/>
    </source>
</evidence>
<dbReference type="GO" id="GO:0005673">
    <property type="term" value="C:transcription factor TFIIE complex"/>
    <property type="evidence" value="ECO:0007669"/>
    <property type="project" value="InterPro"/>
</dbReference>
<dbReference type="GO" id="GO:0006367">
    <property type="term" value="P:transcription initiation at RNA polymerase II promoter"/>
    <property type="evidence" value="ECO:0007669"/>
    <property type="project" value="InterPro"/>
</dbReference>
<dbReference type="AlphaFoldDB" id="A0A2S5B473"/>
<dbReference type="OrthoDB" id="3907302at2759"/>
<keyword evidence="10" id="KW-1185">Reference proteome</keyword>
<evidence type="ECO:0000256" key="1">
    <source>
        <dbReference type="ARBA" id="ARBA00004123"/>
    </source>
</evidence>
<feature type="region of interest" description="Disordered" evidence="7">
    <location>
        <begin position="172"/>
        <end position="195"/>
    </location>
</feature>
<comment type="subcellular location">
    <subcellularLocation>
        <location evidence="1">Nucleus</location>
    </subcellularLocation>
</comment>
<evidence type="ECO:0000313" key="9">
    <source>
        <dbReference type="EMBL" id="POY71584.1"/>
    </source>
</evidence>
<name>A0A2S5B473_9BASI</name>
<keyword evidence="3" id="KW-0238">DNA-binding</keyword>
<evidence type="ECO:0000313" key="10">
    <source>
        <dbReference type="Proteomes" id="UP000237144"/>
    </source>
</evidence>
<proteinExistence type="predicted"/>
<evidence type="ECO:0000256" key="2">
    <source>
        <dbReference type="ARBA" id="ARBA00023015"/>
    </source>
</evidence>
<comment type="caution">
    <text evidence="9">The sequence shown here is derived from an EMBL/GenBank/DDBJ whole genome shotgun (WGS) entry which is preliminary data.</text>
</comment>
<dbReference type="InterPro" id="IPR040501">
    <property type="entry name" value="TFA2_Winged_2"/>
</dbReference>
<keyword evidence="4" id="KW-0804">Transcription</keyword>
<comment type="function">
    <text evidence="6">Recruits TFIIH to the initiation complex and stimulates the RNA polymerase II C-terminal domain kinase and DNA-dependent ATPase activities of TFIIH. Both TFIIH and TFIIE are required for promoter clearance by RNA polymerase.</text>
</comment>
<dbReference type="PROSITE" id="PS51351">
    <property type="entry name" value="TFIIE_BETA_C"/>
    <property type="match status" value="1"/>
</dbReference>
<sequence>MSKSRLTLWLSRVRWRRSRRCSAKFSRPLLWPLLPDLSLSLTRTQGAMDSLNSAAVGRHWQTQLALLVAFLKQHNAPIRLEDLAIRSGVDHLLASPELQQGLRQHDRVRFDERTQLVSYKPDFVLNSKSDLIILLRRNSPQGGLPVKKLRESWAGVTNAIEELEREGRVLVTRTGKNPHSGGGGGGGGGAGDGQMKMVFLDDIGRDRDPLDQEFKDLWHSLKTPIGDELAQELQAAGLTASSAAPPPPTTNKKKAKGRKGPGSSNRRFKITNTHLKDQGIDLSKDYVPQAN</sequence>